<dbReference type="RefSeq" id="WP_186868548.1">
    <property type="nucleotide sequence ID" value="NZ_JACOOL010000002.1"/>
</dbReference>
<comment type="catalytic activity">
    <reaction evidence="1">
        <text>a myo-inositol phosphate + H2O = myo-inositol + phosphate</text>
        <dbReference type="Rhea" id="RHEA:24056"/>
        <dbReference type="ChEBI" id="CHEBI:15377"/>
        <dbReference type="ChEBI" id="CHEBI:17268"/>
        <dbReference type="ChEBI" id="CHEBI:43474"/>
        <dbReference type="ChEBI" id="CHEBI:84139"/>
        <dbReference type="EC" id="3.1.3.25"/>
    </reaction>
</comment>
<dbReference type="Proteomes" id="UP000637359">
    <property type="component" value="Unassembled WGS sequence"/>
</dbReference>
<feature type="binding site" evidence="7">
    <location>
        <position position="91"/>
    </location>
    <ligand>
        <name>Mg(2+)</name>
        <dbReference type="ChEBI" id="CHEBI:18420"/>
        <label>1</label>
        <note>catalytic</note>
    </ligand>
</feature>
<dbReference type="PROSITE" id="PS00630">
    <property type="entry name" value="IMP_2"/>
    <property type="match status" value="1"/>
</dbReference>
<dbReference type="SUPFAM" id="SSF56655">
    <property type="entry name" value="Carbohydrate phosphatase"/>
    <property type="match status" value="1"/>
</dbReference>
<dbReference type="GO" id="GO:0006020">
    <property type="term" value="P:inositol metabolic process"/>
    <property type="evidence" value="ECO:0007669"/>
    <property type="project" value="TreeGrafter"/>
</dbReference>
<evidence type="ECO:0000256" key="7">
    <source>
        <dbReference type="PIRSR" id="PIRSR600760-2"/>
    </source>
</evidence>
<keyword evidence="6 7" id="KW-0460">Magnesium</keyword>
<dbReference type="InterPro" id="IPR020550">
    <property type="entry name" value="Inositol_monophosphatase_CS"/>
</dbReference>
<evidence type="ECO:0000256" key="1">
    <source>
        <dbReference type="ARBA" id="ARBA00001033"/>
    </source>
</evidence>
<keyword evidence="5" id="KW-0378">Hydrolase</keyword>
<dbReference type="AlphaFoldDB" id="A0A923L3R4"/>
<feature type="binding site" evidence="7">
    <location>
        <position position="71"/>
    </location>
    <ligand>
        <name>Mg(2+)</name>
        <dbReference type="ChEBI" id="CHEBI:18420"/>
        <label>1</label>
        <note>catalytic</note>
    </ligand>
</feature>
<dbReference type="GO" id="GO:0008934">
    <property type="term" value="F:inositol monophosphate 1-phosphatase activity"/>
    <property type="evidence" value="ECO:0007669"/>
    <property type="project" value="TreeGrafter"/>
</dbReference>
<reference evidence="8" key="1">
    <citation type="submission" date="2020-08" db="EMBL/GenBank/DDBJ databases">
        <title>Genome public.</title>
        <authorList>
            <person name="Liu C."/>
            <person name="Sun Q."/>
        </authorList>
    </citation>
    <scope>NUCLEOTIDE SEQUENCE</scope>
    <source>
        <strain evidence="8">BX22</strain>
    </source>
</reference>
<dbReference type="PANTHER" id="PTHR20854:SF4">
    <property type="entry name" value="INOSITOL-1-MONOPHOSPHATASE-RELATED"/>
    <property type="match status" value="1"/>
</dbReference>
<feature type="binding site" evidence="7">
    <location>
        <position position="89"/>
    </location>
    <ligand>
        <name>Mg(2+)</name>
        <dbReference type="ChEBI" id="CHEBI:18420"/>
        <label>1</label>
        <note>catalytic</note>
    </ligand>
</feature>
<dbReference type="PANTHER" id="PTHR20854">
    <property type="entry name" value="INOSITOL MONOPHOSPHATASE"/>
    <property type="match status" value="1"/>
</dbReference>
<dbReference type="Gene3D" id="3.30.540.10">
    <property type="entry name" value="Fructose-1,6-Bisphosphatase, subunit A, domain 1"/>
    <property type="match status" value="1"/>
</dbReference>
<keyword evidence="9" id="KW-1185">Reference proteome</keyword>
<dbReference type="Gene3D" id="3.40.190.80">
    <property type="match status" value="1"/>
</dbReference>
<feature type="binding site" evidence="7">
    <location>
        <position position="217"/>
    </location>
    <ligand>
        <name>Mg(2+)</name>
        <dbReference type="ChEBI" id="CHEBI:18420"/>
        <label>1</label>
        <note>catalytic</note>
    </ligand>
</feature>
<name>A0A923L3R4_9BACI</name>
<organism evidence="8 9">
    <name type="scientific">Ornithinibacillus hominis</name>
    <dbReference type="NCBI Taxonomy" id="2763055"/>
    <lineage>
        <taxon>Bacteria</taxon>
        <taxon>Bacillati</taxon>
        <taxon>Bacillota</taxon>
        <taxon>Bacilli</taxon>
        <taxon>Bacillales</taxon>
        <taxon>Bacillaceae</taxon>
        <taxon>Ornithinibacillus</taxon>
    </lineage>
</organism>
<dbReference type="EC" id="3.1.3.25" evidence="3"/>
<dbReference type="GO" id="GO:0007165">
    <property type="term" value="P:signal transduction"/>
    <property type="evidence" value="ECO:0007669"/>
    <property type="project" value="TreeGrafter"/>
</dbReference>
<sequence>MDNLIREEIFHYAKEWVLEAGNIIRNTIDDPLEIGTKSNPNDLVTTMDKNTEKFFVEKIKTTFPDHLLLSEEGFGDEIDSLDGTVWIIDPIDGTMNFVQQKRNFAISVGIYQDGVGEIGLIYNVMEDELYTALRGEGAFKGEKKLSPLKEGMILEESVIGLNHLWLCENRLVDEKVMQQLVKTARGTRTYGSAALEFAYVAEGILEGYLTMGLSPWDIAAGMIIVNEVGGVTTNIDGDPINMVGRNAVFVGHPDVHNRIIKDFIAKGRK</sequence>
<keyword evidence="4 7" id="KW-0479">Metal-binding</keyword>
<feature type="binding site" evidence="7">
    <location>
        <position position="92"/>
    </location>
    <ligand>
        <name>Mg(2+)</name>
        <dbReference type="ChEBI" id="CHEBI:18420"/>
        <label>1</label>
        <note>catalytic</note>
    </ligand>
</feature>
<dbReference type="GO" id="GO:0046854">
    <property type="term" value="P:phosphatidylinositol phosphate biosynthetic process"/>
    <property type="evidence" value="ECO:0007669"/>
    <property type="project" value="InterPro"/>
</dbReference>
<dbReference type="EMBL" id="JACOOL010000002">
    <property type="protein sequence ID" value="MBC5635830.1"/>
    <property type="molecule type" value="Genomic_DNA"/>
</dbReference>
<dbReference type="Pfam" id="PF00459">
    <property type="entry name" value="Inositol_P"/>
    <property type="match status" value="1"/>
</dbReference>
<comment type="cofactor">
    <cofactor evidence="2 7">
        <name>Mg(2+)</name>
        <dbReference type="ChEBI" id="CHEBI:18420"/>
    </cofactor>
</comment>
<evidence type="ECO:0000256" key="4">
    <source>
        <dbReference type="ARBA" id="ARBA00022723"/>
    </source>
</evidence>
<dbReference type="CDD" id="cd01637">
    <property type="entry name" value="IMPase_like"/>
    <property type="match status" value="1"/>
</dbReference>
<accession>A0A923L3R4</accession>
<protein>
    <recommendedName>
        <fullName evidence="3">inositol-phosphate phosphatase</fullName>
        <ecNumber evidence="3">3.1.3.25</ecNumber>
    </recommendedName>
</protein>
<dbReference type="FunFam" id="3.30.540.10:FF:000003">
    <property type="entry name" value="Inositol-1-monophosphatase"/>
    <property type="match status" value="1"/>
</dbReference>
<proteinExistence type="predicted"/>
<dbReference type="InterPro" id="IPR000760">
    <property type="entry name" value="Inositol_monophosphatase-like"/>
</dbReference>
<evidence type="ECO:0000256" key="6">
    <source>
        <dbReference type="ARBA" id="ARBA00022842"/>
    </source>
</evidence>
<dbReference type="PRINTS" id="PR00377">
    <property type="entry name" value="IMPHPHTASES"/>
</dbReference>
<evidence type="ECO:0000313" key="8">
    <source>
        <dbReference type="EMBL" id="MBC5635830.1"/>
    </source>
</evidence>
<evidence type="ECO:0000313" key="9">
    <source>
        <dbReference type="Proteomes" id="UP000637359"/>
    </source>
</evidence>
<evidence type="ECO:0000256" key="5">
    <source>
        <dbReference type="ARBA" id="ARBA00022801"/>
    </source>
</evidence>
<evidence type="ECO:0000256" key="3">
    <source>
        <dbReference type="ARBA" id="ARBA00013106"/>
    </source>
</evidence>
<evidence type="ECO:0000256" key="2">
    <source>
        <dbReference type="ARBA" id="ARBA00001946"/>
    </source>
</evidence>
<comment type="caution">
    <text evidence="8">The sequence shown here is derived from an EMBL/GenBank/DDBJ whole genome shotgun (WGS) entry which is preliminary data.</text>
</comment>
<dbReference type="GO" id="GO:0046872">
    <property type="term" value="F:metal ion binding"/>
    <property type="evidence" value="ECO:0007669"/>
    <property type="project" value="UniProtKB-KW"/>
</dbReference>
<gene>
    <name evidence="8" type="ORF">H8S33_03220</name>
</gene>